<dbReference type="EMBL" id="JAAAHW010003311">
    <property type="protein sequence ID" value="KAF9985284.1"/>
    <property type="molecule type" value="Genomic_DNA"/>
</dbReference>
<keyword evidence="3" id="KW-1185">Reference proteome</keyword>
<evidence type="ECO:0000313" key="2">
    <source>
        <dbReference type="EMBL" id="KAF9985284.1"/>
    </source>
</evidence>
<evidence type="ECO:0000256" key="1">
    <source>
        <dbReference type="SAM" id="MobiDB-lite"/>
    </source>
</evidence>
<organism evidence="2 3">
    <name type="scientific">Modicella reniformis</name>
    <dbReference type="NCBI Taxonomy" id="1440133"/>
    <lineage>
        <taxon>Eukaryota</taxon>
        <taxon>Fungi</taxon>
        <taxon>Fungi incertae sedis</taxon>
        <taxon>Mucoromycota</taxon>
        <taxon>Mortierellomycotina</taxon>
        <taxon>Mortierellomycetes</taxon>
        <taxon>Mortierellales</taxon>
        <taxon>Mortierellaceae</taxon>
        <taxon>Modicella</taxon>
    </lineage>
</organism>
<feature type="region of interest" description="Disordered" evidence="1">
    <location>
        <begin position="1"/>
        <end position="131"/>
    </location>
</feature>
<feature type="compositionally biased region" description="Basic and acidic residues" evidence="1">
    <location>
        <begin position="1"/>
        <end position="10"/>
    </location>
</feature>
<feature type="non-terminal residue" evidence="2">
    <location>
        <position position="131"/>
    </location>
</feature>
<gene>
    <name evidence="2" type="ORF">BGZ65_011293</name>
</gene>
<name>A0A9P6MAL5_9FUNG</name>
<dbReference type="Proteomes" id="UP000749646">
    <property type="component" value="Unassembled WGS sequence"/>
</dbReference>
<comment type="caution">
    <text evidence="2">The sequence shown here is derived from an EMBL/GenBank/DDBJ whole genome shotgun (WGS) entry which is preliminary data.</text>
</comment>
<feature type="compositionally biased region" description="Basic and acidic residues" evidence="1">
    <location>
        <begin position="17"/>
        <end position="36"/>
    </location>
</feature>
<feature type="compositionally biased region" description="Polar residues" evidence="1">
    <location>
        <begin position="70"/>
        <end position="80"/>
    </location>
</feature>
<sequence>MCNDSDESRVRGQSRGQRCDQSRGQRCDQSRGDYGERVNSPHRLSVDGDVGGDEHHQHPQQLQGPLSERMPTTTTESVSDPAQPCGPIYQPSNEPSCAMSIDTRNDSHPLNQEPNTEKHESQARGRKRIRE</sequence>
<dbReference type="AlphaFoldDB" id="A0A9P6MAL5"/>
<accession>A0A9P6MAL5</accession>
<proteinExistence type="predicted"/>
<evidence type="ECO:0000313" key="3">
    <source>
        <dbReference type="Proteomes" id="UP000749646"/>
    </source>
</evidence>
<reference evidence="2" key="1">
    <citation type="journal article" date="2020" name="Fungal Divers.">
        <title>Resolving the Mortierellaceae phylogeny through synthesis of multi-gene phylogenetics and phylogenomics.</title>
        <authorList>
            <person name="Vandepol N."/>
            <person name="Liber J."/>
            <person name="Desiro A."/>
            <person name="Na H."/>
            <person name="Kennedy M."/>
            <person name="Barry K."/>
            <person name="Grigoriev I.V."/>
            <person name="Miller A.N."/>
            <person name="O'Donnell K."/>
            <person name="Stajich J.E."/>
            <person name="Bonito G."/>
        </authorList>
    </citation>
    <scope>NUCLEOTIDE SEQUENCE</scope>
    <source>
        <strain evidence="2">MES-2147</strain>
    </source>
</reference>
<protein>
    <submittedName>
        <fullName evidence="2">Uncharacterized protein</fullName>
    </submittedName>
</protein>